<evidence type="ECO:0000256" key="6">
    <source>
        <dbReference type="ARBA" id="ARBA00022741"/>
    </source>
</evidence>
<dbReference type="InterPro" id="IPR011495">
    <property type="entry name" value="Sig_transdc_His_kin_sub2_dim/P"/>
</dbReference>
<dbReference type="Pfam" id="PF07568">
    <property type="entry name" value="HisKA_2"/>
    <property type="match status" value="1"/>
</dbReference>
<keyword evidence="6" id="KW-0547">Nucleotide-binding</keyword>
<accession>A0A1H3LSZ8</accession>
<evidence type="ECO:0000256" key="3">
    <source>
        <dbReference type="ARBA" id="ARBA00022553"/>
    </source>
</evidence>
<dbReference type="InterPro" id="IPR036890">
    <property type="entry name" value="HATPase_C_sf"/>
</dbReference>
<dbReference type="SUPFAM" id="SSF55785">
    <property type="entry name" value="PYP-like sensor domain (PAS domain)"/>
    <property type="match status" value="1"/>
</dbReference>
<dbReference type="Proteomes" id="UP000199230">
    <property type="component" value="Unassembled WGS sequence"/>
</dbReference>
<keyword evidence="7 12" id="KW-0418">Kinase</keyword>
<evidence type="ECO:0000313" key="13">
    <source>
        <dbReference type="Proteomes" id="UP000199230"/>
    </source>
</evidence>
<reference evidence="12 13" key="1">
    <citation type="submission" date="2016-10" db="EMBL/GenBank/DDBJ databases">
        <authorList>
            <person name="de Groot N.N."/>
        </authorList>
    </citation>
    <scope>NUCLEOTIDE SEQUENCE [LARGE SCALE GENOMIC DNA]</scope>
    <source>
        <strain evidence="12 13">APO</strain>
    </source>
</reference>
<dbReference type="EC" id="2.7.13.3" evidence="2"/>
<evidence type="ECO:0000256" key="7">
    <source>
        <dbReference type="ARBA" id="ARBA00022777"/>
    </source>
</evidence>
<dbReference type="SUPFAM" id="SSF55874">
    <property type="entry name" value="ATPase domain of HSP90 chaperone/DNA topoisomerase II/histidine kinase"/>
    <property type="match status" value="1"/>
</dbReference>
<dbReference type="STRING" id="159292.SAMN05192546_103351"/>
<evidence type="ECO:0000256" key="2">
    <source>
        <dbReference type="ARBA" id="ARBA00012438"/>
    </source>
</evidence>
<dbReference type="InterPro" id="IPR011102">
    <property type="entry name" value="Sig_transdc_His_kinase_HWE"/>
</dbReference>
<organism evidence="12 13">
    <name type="scientific">Tindallia californiensis</name>
    <dbReference type="NCBI Taxonomy" id="159292"/>
    <lineage>
        <taxon>Bacteria</taxon>
        <taxon>Bacillati</taxon>
        <taxon>Bacillota</taxon>
        <taxon>Clostridia</taxon>
        <taxon>Peptostreptococcales</taxon>
        <taxon>Tindalliaceae</taxon>
        <taxon>Tindallia</taxon>
    </lineage>
</organism>
<protein>
    <recommendedName>
        <fullName evidence="2">histidine kinase</fullName>
        <ecNumber evidence="2">2.7.13.3</ecNumber>
    </recommendedName>
</protein>
<gene>
    <name evidence="12" type="ORF">SAMN05192546_103351</name>
</gene>
<dbReference type="InterPro" id="IPR022066">
    <property type="entry name" value="PdtaS_GAF"/>
</dbReference>
<name>A0A1H3LSZ8_9FIRM</name>
<evidence type="ECO:0000313" key="12">
    <source>
        <dbReference type="EMBL" id="SDY67466.1"/>
    </source>
</evidence>
<dbReference type="Pfam" id="PF02518">
    <property type="entry name" value="HATPase_c"/>
    <property type="match status" value="1"/>
</dbReference>
<dbReference type="PROSITE" id="PS50109">
    <property type="entry name" value="HIS_KIN"/>
    <property type="match status" value="1"/>
</dbReference>
<dbReference type="InterPro" id="IPR038424">
    <property type="entry name" value="H_kinase_PdtaS_GAF_sf"/>
</dbReference>
<dbReference type="GO" id="GO:0004673">
    <property type="term" value="F:protein histidine kinase activity"/>
    <property type="evidence" value="ECO:0007669"/>
    <property type="project" value="UniProtKB-EC"/>
</dbReference>
<dbReference type="Gene3D" id="3.30.565.10">
    <property type="entry name" value="Histidine kinase-like ATPase, C-terminal domain"/>
    <property type="match status" value="1"/>
</dbReference>
<dbReference type="InterPro" id="IPR035965">
    <property type="entry name" value="PAS-like_dom_sf"/>
</dbReference>
<dbReference type="GO" id="GO:0005524">
    <property type="term" value="F:ATP binding"/>
    <property type="evidence" value="ECO:0007669"/>
    <property type="project" value="UniProtKB-KW"/>
</dbReference>
<keyword evidence="3" id="KW-0597">Phosphoprotein</keyword>
<dbReference type="PANTHER" id="PTHR41523">
    <property type="entry name" value="TWO-COMPONENT SYSTEM SENSOR PROTEIN"/>
    <property type="match status" value="1"/>
</dbReference>
<sequence length="472" mass="52994">MKLRQLCETHTCLNENDIIQLEKVAEQLQLMADLSGGDIFIDVMTREAGVAVVVAEAKPSQGKSNYQRSVVGELAYRHHEPAAIRTLEIGMPTRDLRAITQEEQRVRQHVVPIFNEAKETIGCLIMENDISQAEKENAQMKMLTETTEQLTETLVDTLQEDILLQPYLNDGIVVFNGKGISQKMNPVATRMYRYLGYQEELVGIPFDNLALDGSRFKELAETIHLKTSEIKRGDMMMEVKYAPLSDEKDHFSGLLMIVKDITEEKNIERKLITKSVAMKEIHHRVKNNLQTIASLLRLQSRRTDSQKAKQALEDSISRVISISATHEILAQSGVDEVDLRTIIERAVSNTFGSLEEDCEISLKITGSRFQVSSDLATTVALIVNELVQNSMKYAFREREKGLIEINIEKGIMYSSVVVRDDGFGFDAETSTSGSLGLSIVKSMVEEKLKGRFTLVSTEGGTKAMFDFKMTSE</sequence>
<evidence type="ECO:0000259" key="10">
    <source>
        <dbReference type="PROSITE" id="PS50109"/>
    </source>
</evidence>
<dbReference type="RefSeq" id="WP_176968280.1">
    <property type="nucleotide sequence ID" value="NZ_FNPV01000003.1"/>
</dbReference>
<keyword evidence="8" id="KW-0067">ATP-binding</keyword>
<dbReference type="GO" id="GO:0000160">
    <property type="term" value="P:phosphorelay signal transduction system"/>
    <property type="evidence" value="ECO:0007669"/>
    <property type="project" value="UniProtKB-KW"/>
</dbReference>
<feature type="domain" description="PAC" evidence="11">
    <location>
        <begin position="221"/>
        <end position="273"/>
    </location>
</feature>
<evidence type="ECO:0000259" key="11">
    <source>
        <dbReference type="PROSITE" id="PS50113"/>
    </source>
</evidence>
<dbReference type="AlphaFoldDB" id="A0A1H3LSZ8"/>
<evidence type="ECO:0000256" key="9">
    <source>
        <dbReference type="ARBA" id="ARBA00023012"/>
    </source>
</evidence>
<keyword evidence="13" id="KW-1185">Reference proteome</keyword>
<feature type="domain" description="Histidine kinase" evidence="10">
    <location>
        <begin position="280"/>
        <end position="471"/>
    </location>
</feature>
<dbReference type="InterPro" id="IPR003594">
    <property type="entry name" value="HATPase_dom"/>
</dbReference>
<keyword evidence="4" id="KW-0808">Transferase</keyword>
<evidence type="ECO:0000256" key="1">
    <source>
        <dbReference type="ARBA" id="ARBA00000085"/>
    </source>
</evidence>
<dbReference type="InterPro" id="IPR005467">
    <property type="entry name" value="His_kinase_dom"/>
</dbReference>
<proteinExistence type="predicted"/>
<dbReference type="SMART" id="SM00911">
    <property type="entry name" value="HWE_HK"/>
    <property type="match status" value="1"/>
</dbReference>
<dbReference type="Pfam" id="PF12282">
    <property type="entry name" value="GAF_PdtaS"/>
    <property type="match status" value="1"/>
</dbReference>
<keyword evidence="5" id="KW-0677">Repeat</keyword>
<dbReference type="SMART" id="SM00387">
    <property type="entry name" value="HATPase_c"/>
    <property type="match status" value="1"/>
</dbReference>
<evidence type="ECO:0000256" key="8">
    <source>
        <dbReference type="ARBA" id="ARBA00022840"/>
    </source>
</evidence>
<dbReference type="Gene3D" id="3.30.450.20">
    <property type="entry name" value="PAS domain"/>
    <property type="match status" value="1"/>
</dbReference>
<keyword evidence="9" id="KW-0902">Two-component regulatory system</keyword>
<dbReference type="Gene3D" id="3.30.450.280">
    <property type="entry name" value="GAF domain"/>
    <property type="match status" value="1"/>
</dbReference>
<evidence type="ECO:0000256" key="4">
    <source>
        <dbReference type="ARBA" id="ARBA00022679"/>
    </source>
</evidence>
<comment type="catalytic activity">
    <reaction evidence="1">
        <text>ATP + protein L-histidine = ADP + protein N-phospho-L-histidine.</text>
        <dbReference type="EC" id="2.7.13.3"/>
    </reaction>
</comment>
<dbReference type="EMBL" id="FNPV01000003">
    <property type="protein sequence ID" value="SDY67466.1"/>
    <property type="molecule type" value="Genomic_DNA"/>
</dbReference>
<dbReference type="InterPro" id="IPR000700">
    <property type="entry name" value="PAS-assoc_C"/>
</dbReference>
<dbReference type="PROSITE" id="PS50113">
    <property type="entry name" value="PAC"/>
    <property type="match status" value="1"/>
</dbReference>
<evidence type="ECO:0000256" key="5">
    <source>
        <dbReference type="ARBA" id="ARBA00022737"/>
    </source>
</evidence>
<dbReference type="PANTHER" id="PTHR41523:SF8">
    <property type="entry name" value="ETHYLENE RESPONSE SENSOR PROTEIN"/>
    <property type="match status" value="1"/>
</dbReference>